<evidence type="ECO:0000313" key="9">
    <source>
        <dbReference type="Proteomes" id="UP001499884"/>
    </source>
</evidence>
<evidence type="ECO:0000256" key="3">
    <source>
        <dbReference type="ARBA" id="ARBA00022691"/>
    </source>
</evidence>
<organism evidence="8 9">
    <name type="scientific">Streptomyces tremellae</name>
    <dbReference type="NCBI Taxonomy" id="1124239"/>
    <lineage>
        <taxon>Bacteria</taxon>
        <taxon>Bacillati</taxon>
        <taxon>Actinomycetota</taxon>
        <taxon>Actinomycetes</taxon>
        <taxon>Kitasatosporales</taxon>
        <taxon>Streptomycetaceae</taxon>
        <taxon>Streptomyces</taxon>
    </lineage>
</organism>
<dbReference type="InterPro" id="IPR013785">
    <property type="entry name" value="Aldolase_TIM"/>
</dbReference>
<evidence type="ECO:0000256" key="1">
    <source>
        <dbReference type="ARBA" id="ARBA00001966"/>
    </source>
</evidence>
<dbReference type="Pfam" id="PF04055">
    <property type="entry name" value="Radical_SAM"/>
    <property type="match status" value="1"/>
</dbReference>
<dbReference type="InterPro" id="IPR016779">
    <property type="entry name" value="rSAM_MSMEG0568"/>
</dbReference>
<comment type="caution">
    <text evidence="8">The sequence shown here is derived from an EMBL/GenBank/DDBJ whole genome shotgun (WGS) entry which is preliminary data.</text>
</comment>
<keyword evidence="3" id="KW-0949">S-adenosyl-L-methionine</keyword>
<dbReference type="InterPro" id="IPR034405">
    <property type="entry name" value="F420"/>
</dbReference>
<keyword evidence="5" id="KW-0408">Iron</keyword>
<dbReference type="Gene3D" id="3.20.20.70">
    <property type="entry name" value="Aldolase class I"/>
    <property type="match status" value="1"/>
</dbReference>
<dbReference type="NCBIfam" id="NF045502">
    <property type="entry name" value="variant_rSAM"/>
    <property type="match status" value="1"/>
</dbReference>
<evidence type="ECO:0000313" key="8">
    <source>
        <dbReference type="EMBL" id="GAA3745226.1"/>
    </source>
</evidence>
<evidence type="ECO:0000256" key="6">
    <source>
        <dbReference type="ARBA" id="ARBA00023014"/>
    </source>
</evidence>
<name>A0ABP7FPR6_9ACTN</name>
<gene>
    <name evidence="8" type="ORF">GCM10023082_47380</name>
</gene>
<dbReference type="PANTHER" id="PTHR43076:SF1">
    <property type="entry name" value="LIPOYL SYNTHASE 2"/>
    <property type="match status" value="1"/>
</dbReference>
<comment type="cofactor">
    <cofactor evidence="1">
        <name>[4Fe-4S] cluster</name>
        <dbReference type="ChEBI" id="CHEBI:49883"/>
    </cofactor>
</comment>
<evidence type="ECO:0000256" key="4">
    <source>
        <dbReference type="ARBA" id="ARBA00022723"/>
    </source>
</evidence>
<dbReference type="SFLD" id="SFLDG01107">
    <property type="entry name" value="Uncharacterised_Radical_SAM_Su"/>
    <property type="match status" value="1"/>
</dbReference>
<keyword evidence="9" id="KW-1185">Reference proteome</keyword>
<keyword evidence="4" id="KW-0479">Metal-binding</keyword>
<evidence type="ECO:0000256" key="5">
    <source>
        <dbReference type="ARBA" id="ARBA00023004"/>
    </source>
</evidence>
<sequence length="369" mass="38779">MSADTGTAPEAAQHANPVDVRILTRADLALRGISTDTPLRRPDGAGPSDDGHVRVDGVGAALPIDPASPYAVRDGRVWLGEDDTGLTLTPVRRPRFYDLATADGVPYEHIARLHGTDVLATTVVQTCMRYAESDRCRFCTIEESLRAGATVAAKTPAQLAEVAEAAVRLDGVRQMVMTTGTTTGPDRGARALARSVRAVLGAVPGLPVQVQCEPPADLRWITELREAGATAIGIHVESLDEDVRRRWMPGKASVPLAAYEEAWDEAVRVFGRNRVSTYLLVGLGEDPDELIEGAGRLVDRGVYPFVVPFRPMRGTLAARDGATAPDADLLARVTAAVAAKLRAAGMRGADQGAGCAACGACGVLSTAGG</sequence>
<dbReference type="InterPro" id="IPR007197">
    <property type="entry name" value="rSAM"/>
</dbReference>
<dbReference type="EMBL" id="BAABEP010000040">
    <property type="protein sequence ID" value="GAA3745226.1"/>
    <property type="molecule type" value="Genomic_DNA"/>
</dbReference>
<keyword evidence="2" id="KW-0004">4Fe-4S</keyword>
<protein>
    <submittedName>
        <fullName evidence="8">MSMEG_0568 family radical SAM protein</fullName>
    </submittedName>
</protein>
<evidence type="ECO:0000256" key="2">
    <source>
        <dbReference type="ARBA" id="ARBA00022485"/>
    </source>
</evidence>
<dbReference type="InterPro" id="IPR006638">
    <property type="entry name" value="Elp3/MiaA/NifB-like_rSAM"/>
</dbReference>
<dbReference type="RefSeq" id="WP_345651070.1">
    <property type="nucleotide sequence ID" value="NZ_BAABEP010000040.1"/>
</dbReference>
<keyword evidence="6" id="KW-0411">Iron-sulfur</keyword>
<reference evidence="9" key="1">
    <citation type="journal article" date="2019" name="Int. J. Syst. Evol. Microbiol.">
        <title>The Global Catalogue of Microorganisms (GCM) 10K type strain sequencing project: providing services to taxonomists for standard genome sequencing and annotation.</title>
        <authorList>
            <consortium name="The Broad Institute Genomics Platform"/>
            <consortium name="The Broad Institute Genome Sequencing Center for Infectious Disease"/>
            <person name="Wu L."/>
            <person name="Ma J."/>
        </authorList>
    </citation>
    <scope>NUCLEOTIDE SEQUENCE [LARGE SCALE GENOMIC DNA]</scope>
    <source>
        <strain evidence="9">JCM 30846</strain>
    </source>
</reference>
<dbReference type="InterPro" id="IPR058240">
    <property type="entry name" value="rSAM_sf"/>
</dbReference>
<accession>A0ABP7FPR6</accession>
<dbReference type="SUPFAM" id="SSF102114">
    <property type="entry name" value="Radical SAM enzymes"/>
    <property type="match status" value="1"/>
</dbReference>
<dbReference type="SMART" id="SM00729">
    <property type="entry name" value="Elp3"/>
    <property type="match status" value="1"/>
</dbReference>
<dbReference type="SFLD" id="SFLDS00029">
    <property type="entry name" value="Radical_SAM"/>
    <property type="match status" value="1"/>
</dbReference>
<dbReference type="CDD" id="cd01335">
    <property type="entry name" value="Radical_SAM"/>
    <property type="match status" value="1"/>
</dbReference>
<evidence type="ECO:0000259" key="7">
    <source>
        <dbReference type="PROSITE" id="PS51918"/>
    </source>
</evidence>
<dbReference type="Proteomes" id="UP001499884">
    <property type="component" value="Unassembled WGS sequence"/>
</dbReference>
<dbReference type="NCBIfam" id="TIGR04043">
    <property type="entry name" value="rSAM_MSMEG_0568"/>
    <property type="match status" value="1"/>
</dbReference>
<proteinExistence type="predicted"/>
<dbReference type="PROSITE" id="PS51918">
    <property type="entry name" value="RADICAL_SAM"/>
    <property type="match status" value="1"/>
</dbReference>
<feature type="domain" description="Radical SAM core" evidence="7">
    <location>
        <begin position="111"/>
        <end position="347"/>
    </location>
</feature>
<dbReference type="PANTHER" id="PTHR43076">
    <property type="entry name" value="FO SYNTHASE (COFH)"/>
    <property type="match status" value="1"/>
</dbReference>